<comment type="caution">
    <text evidence="2">The sequence shown here is derived from an EMBL/GenBank/DDBJ whole genome shotgun (WGS) entry which is preliminary data.</text>
</comment>
<evidence type="ECO:0000313" key="3">
    <source>
        <dbReference type="Proteomes" id="UP001182991"/>
    </source>
</evidence>
<dbReference type="Proteomes" id="UP001182991">
    <property type="component" value="Unassembled WGS sequence"/>
</dbReference>
<dbReference type="EMBL" id="JAVRBG010000009">
    <property type="protein sequence ID" value="MDT0294926.1"/>
    <property type="molecule type" value="Genomic_DNA"/>
</dbReference>
<feature type="domain" description="Methylmalonyl-CoA mutase alpha/beta chain catalytic" evidence="1">
    <location>
        <begin position="144"/>
        <end position="421"/>
    </location>
</feature>
<organism evidence="2 3">
    <name type="scientific">Mesonia ostreae</name>
    <dbReference type="NCBI Taxonomy" id="861110"/>
    <lineage>
        <taxon>Bacteria</taxon>
        <taxon>Pseudomonadati</taxon>
        <taxon>Bacteroidota</taxon>
        <taxon>Flavobacteriia</taxon>
        <taxon>Flavobacteriales</taxon>
        <taxon>Flavobacteriaceae</taxon>
        <taxon>Mesonia</taxon>
    </lineage>
</organism>
<accession>A0ABU2KJN1</accession>
<dbReference type="InterPro" id="IPR016176">
    <property type="entry name" value="Cbl-dep_enz_cat"/>
</dbReference>
<dbReference type="CDD" id="cd03677">
    <property type="entry name" value="MM_CoA_mutase_beta"/>
    <property type="match status" value="1"/>
</dbReference>
<dbReference type="PANTHER" id="PTHR48101:SF1">
    <property type="entry name" value="METHYLMALONYL-COA MUTASE, LARGE SUBUNIT"/>
    <property type="match status" value="1"/>
</dbReference>
<protein>
    <submittedName>
        <fullName evidence="2">Methylmalonyl-CoA mutase subunit beta</fullName>
    </submittedName>
</protein>
<keyword evidence="3" id="KW-1185">Reference proteome</keyword>
<gene>
    <name evidence="2" type="ORF">RLT85_09790</name>
</gene>
<evidence type="ECO:0000259" key="1">
    <source>
        <dbReference type="Pfam" id="PF01642"/>
    </source>
</evidence>
<dbReference type="Pfam" id="PF01642">
    <property type="entry name" value="MM_CoA_mutase"/>
    <property type="match status" value="1"/>
</dbReference>
<dbReference type="RefSeq" id="WP_311401856.1">
    <property type="nucleotide sequence ID" value="NZ_JAVRBG010000009.1"/>
</dbReference>
<name>A0ABU2KJN1_9FLAO</name>
<sequence>MTKNLMKDFEAVTAKEWRQKIQVDLKGANYESLITHTPEGIDIKPFYHQEDLQNKPSIASPQDWNIVEKLMVSDSNKIVDDINYSLSKGSESLWLVIESESVNLVEILKNIDLEHTPIYVEFQFVNPKYIITFSEFLKGNKHQIRIGIDPIGELAATGNWFHSLKNDQEALDYILAHTSNLTAHISIDTSIYQNAGANMVQQLAYALAHANEYLNQHFKVLKTQKLIFKVAVGSNYFFEIAKLKALRQLYASLAAEYQLPEEIEILTYPSDRNKTIYDYNVNLLRTTTECMSAILGGSDFICNLAYDKIFHKENEFGSRIARNQLLILKNESHFDKVSNPTDGTYYIEDLTQQLAEKALALFKSMEKGGGFLVQLKEGIIQRKIKEAAQKEQEEFNAGKSILVGTNKYENPEDKMKNDLEHSPFLEKKERKTLLPPIIKRRLAETLEQERLKKE</sequence>
<proteinExistence type="predicted"/>
<evidence type="ECO:0000313" key="2">
    <source>
        <dbReference type="EMBL" id="MDT0294926.1"/>
    </source>
</evidence>
<dbReference type="InterPro" id="IPR006099">
    <property type="entry name" value="MeMalonylCoA_mutase_a/b_cat"/>
</dbReference>
<dbReference type="SUPFAM" id="SSF51703">
    <property type="entry name" value="Cobalamin (vitamin B12)-dependent enzymes"/>
    <property type="match status" value="1"/>
</dbReference>
<dbReference type="Gene3D" id="3.20.20.240">
    <property type="entry name" value="Methylmalonyl-CoA mutase"/>
    <property type="match status" value="1"/>
</dbReference>
<dbReference type="PANTHER" id="PTHR48101">
    <property type="entry name" value="METHYLMALONYL-COA MUTASE, MITOCHONDRIAL-RELATED"/>
    <property type="match status" value="1"/>
</dbReference>
<reference evidence="3" key="1">
    <citation type="submission" date="2023-07" db="EMBL/GenBank/DDBJ databases">
        <title>Isolating and identifying novel microbial strains from the Mariana Trench.</title>
        <authorList>
            <person name="Fu H."/>
        </authorList>
    </citation>
    <scope>NUCLEOTIDE SEQUENCE [LARGE SCALE GENOMIC DNA]</scope>
    <source>
        <strain evidence="3">T-y2</strain>
    </source>
</reference>